<sequence>MNSTELVHIGGHVKICPSKIIMLKADINYTIIYLADGKQILSSTNLGSFEKRLKEFLFFRPNRSFVINLKFISTFDDASGSSVKIRMKNDENISISRRRTAEFLKIIK</sequence>
<dbReference type="PANTHER" id="PTHR37299">
    <property type="entry name" value="TRANSCRIPTIONAL REGULATOR-RELATED"/>
    <property type="match status" value="1"/>
</dbReference>
<comment type="caution">
    <text evidence="2">The sequence shown here is derived from an EMBL/GenBank/DDBJ whole genome shotgun (WGS) entry which is preliminary data.</text>
</comment>
<dbReference type="PANTHER" id="PTHR37299:SF1">
    <property type="entry name" value="STAGE 0 SPORULATION PROTEIN A HOMOLOG"/>
    <property type="match status" value="1"/>
</dbReference>
<keyword evidence="3" id="KW-1185">Reference proteome</keyword>
<dbReference type="InterPro" id="IPR007492">
    <property type="entry name" value="LytTR_DNA-bd_dom"/>
</dbReference>
<feature type="domain" description="HTH LytTR-type" evidence="1">
    <location>
        <begin position="13"/>
        <end position="108"/>
    </location>
</feature>
<dbReference type="RefSeq" id="WP_340236005.1">
    <property type="nucleotide sequence ID" value="NZ_JBBEWC010000005.1"/>
</dbReference>
<dbReference type="PROSITE" id="PS50930">
    <property type="entry name" value="HTH_LYTTR"/>
    <property type="match status" value="1"/>
</dbReference>
<accession>A0ABW5J6R9</accession>
<evidence type="ECO:0000259" key="1">
    <source>
        <dbReference type="PROSITE" id="PS50930"/>
    </source>
</evidence>
<dbReference type="SMART" id="SM00850">
    <property type="entry name" value="LytTR"/>
    <property type="match status" value="1"/>
</dbReference>
<organism evidence="2 3">
    <name type="scientific">Emticicia soli</name>
    <dbReference type="NCBI Taxonomy" id="2027878"/>
    <lineage>
        <taxon>Bacteria</taxon>
        <taxon>Pseudomonadati</taxon>
        <taxon>Bacteroidota</taxon>
        <taxon>Cytophagia</taxon>
        <taxon>Cytophagales</taxon>
        <taxon>Leadbetterellaceae</taxon>
        <taxon>Emticicia</taxon>
    </lineage>
</organism>
<dbReference type="Pfam" id="PF04397">
    <property type="entry name" value="LytTR"/>
    <property type="match status" value="1"/>
</dbReference>
<name>A0ABW5J6R9_9BACT</name>
<dbReference type="EMBL" id="JBHULC010000011">
    <property type="protein sequence ID" value="MFD2521729.1"/>
    <property type="molecule type" value="Genomic_DNA"/>
</dbReference>
<proteinExistence type="predicted"/>
<protein>
    <submittedName>
        <fullName evidence="2">LytR/AlgR family response regulator transcription factor</fullName>
    </submittedName>
</protein>
<gene>
    <name evidence="2" type="ORF">ACFSR2_12605</name>
</gene>
<dbReference type="Gene3D" id="2.40.50.1020">
    <property type="entry name" value="LytTr DNA-binding domain"/>
    <property type="match status" value="1"/>
</dbReference>
<reference evidence="3" key="1">
    <citation type="journal article" date="2019" name="Int. J. Syst. Evol. Microbiol.">
        <title>The Global Catalogue of Microorganisms (GCM) 10K type strain sequencing project: providing services to taxonomists for standard genome sequencing and annotation.</title>
        <authorList>
            <consortium name="The Broad Institute Genomics Platform"/>
            <consortium name="The Broad Institute Genome Sequencing Center for Infectious Disease"/>
            <person name="Wu L."/>
            <person name="Ma J."/>
        </authorList>
    </citation>
    <scope>NUCLEOTIDE SEQUENCE [LARGE SCALE GENOMIC DNA]</scope>
    <source>
        <strain evidence="3">KCTC 52344</strain>
    </source>
</reference>
<evidence type="ECO:0000313" key="3">
    <source>
        <dbReference type="Proteomes" id="UP001597510"/>
    </source>
</evidence>
<dbReference type="Proteomes" id="UP001597510">
    <property type="component" value="Unassembled WGS sequence"/>
</dbReference>
<dbReference type="InterPro" id="IPR046947">
    <property type="entry name" value="LytR-like"/>
</dbReference>
<evidence type="ECO:0000313" key="2">
    <source>
        <dbReference type="EMBL" id="MFD2521729.1"/>
    </source>
</evidence>